<dbReference type="Proteomes" id="UP000008143">
    <property type="component" value="Chromosome 5"/>
</dbReference>
<dbReference type="FunFam" id="2.30.29.30:FF:000024">
    <property type="entry name" value="Spectrin beta chain"/>
    <property type="match status" value="1"/>
</dbReference>
<dbReference type="InterPro" id="IPR001605">
    <property type="entry name" value="PH_dom-spectrin-type"/>
</dbReference>
<dbReference type="Gene3D" id="2.30.29.30">
    <property type="entry name" value="Pleckstrin-homology domain (PH domain)/Phosphotyrosine-binding domain (PTB)"/>
    <property type="match status" value="1"/>
</dbReference>
<protein>
    <submittedName>
        <fullName evidence="3">Spectrin beta chain, non-erythrocytic 1-like</fullName>
    </submittedName>
</protein>
<dbReference type="SUPFAM" id="SSF50729">
    <property type="entry name" value="PH domain-like"/>
    <property type="match status" value="1"/>
</dbReference>
<reference evidence="3" key="1">
    <citation type="submission" date="2025-08" db="UniProtKB">
        <authorList>
            <consortium name="RefSeq"/>
        </authorList>
    </citation>
    <scope>IDENTIFICATION</scope>
    <source>
        <strain evidence="3">Nigerian</strain>
        <tissue evidence="3">Liver and blood</tissue>
    </source>
</reference>
<dbReference type="PANTHER" id="PTHR23175">
    <property type="entry name" value="PDZ DOMAIN-CONTAINING PROTEIN"/>
    <property type="match status" value="1"/>
</dbReference>
<dbReference type="GO" id="GO:0005543">
    <property type="term" value="F:phospholipid binding"/>
    <property type="evidence" value="ECO:0007669"/>
    <property type="project" value="InterPro"/>
</dbReference>
<sequence length="87" mass="9911">MGFYKDSKNAASGIAYHNETPANLKEAVCEVATDYKKKKHVFKLKLNDGNKYLFQAKDDEEMNTWIQAIENTITLYKTEVSLSTQST</sequence>
<gene>
    <name evidence="3 4" type="primary">LOC101730842</name>
</gene>
<dbReference type="GeneID" id="101730842"/>
<accession>A0A8J0SM41</accession>
<dbReference type="Pfam" id="PF15410">
    <property type="entry name" value="PH_9"/>
    <property type="match status" value="1"/>
</dbReference>
<keyword evidence="2" id="KW-1185">Reference proteome</keyword>
<evidence type="ECO:0000313" key="4">
    <source>
        <dbReference type="Xenbase" id="XB-GENE-29084867"/>
    </source>
</evidence>
<dbReference type="OrthoDB" id="5865767at2759"/>
<dbReference type="AGR" id="Xenbase:XB-GENE-29084867"/>
<evidence type="ECO:0000259" key="1">
    <source>
        <dbReference type="PROSITE" id="PS50003"/>
    </source>
</evidence>
<dbReference type="InterPro" id="IPR001849">
    <property type="entry name" value="PH_domain"/>
</dbReference>
<dbReference type="RefSeq" id="XP_012819320.1">
    <property type="nucleotide sequence ID" value="XM_012963866.3"/>
</dbReference>
<proteinExistence type="predicted"/>
<dbReference type="InterPro" id="IPR011993">
    <property type="entry name" value="PH-like_dom_sf"/>
</dbReference>
<evidence type="ECO:0000313" key="3">
    <source>
        <dbReference type="RefSeq" id="XP_012819320.1"/>
    </source>
</evidence>
<dbReference type="KEGG" id="xtr:101730842"/>
<name>A0A8J0SM41_XENTR</name>
<dbReference type="PANTHER" id="PTHR23175:SF23">
    <property type="entry name" value="PDZ DOMAIN-CONTAINING PROTEIN"/>
    <property type="match status" value="1"/>
</dbReference>
<dbReference type="Xenbase" id="XB-GENE-29084867">
    <property type="gene designation" value="LOC101730842"/>
</dbReference>
<dbReference type="PROSITE" id="PS50003">
    <property type="entry name" value="PH_DOMAIN"/>
    <property type="match status" value="1"/>
</dbReference>
<dbReference type="InterPro" id="IPR041681">
    <property type="entry name" value="PH_9"/>
</dbReference>
<dbReference type="PRINTS" id="PR00683">
    <property type="entry name" value="SPECTRINPH"/>
</dbReference>
<feature type="domain" description="PH" evidence="1">
    <location>
        <begin position="1"/>
        <end position="74"/>
    </location>
</feature>
<organism evidence="2 3">
    <name type="scientific">Xenopus tropicalis</name>
    <name type="common">Western clawed frog</name>
    <name type="synonym">Silurana tropicalis</name>
    <dbReference type="NCBI Taxonomy" id="8364"/>
    <lineage>
        <taxon>Eukaryota</taxon>
        <taxon>Metazoa</taxon>
        <taxon>Chordata</taxon>
        <taxon>Craniata</taxon>
        <taxon>Vertebrata</taxon>
        <taxon>Euteleostomi</taxon>
        <taxon>Amphibia</taxon>
        <taxon>Batrachia</taxon>
        <taxon>Anura</taxon>
        <taxon>Pipoidea</taxon>
        <taxon>Pipidae</taxon>
        <taxon>Xenopodinae</taxon>
        <taxon>Xenopus</taxon>
        <taxon>Silurana</taxon>
    </lineage>
</organism>
<dbReference type="OMA" id="HNETPAN"/>
<evidence type="ECO:0000313" key="2">
    <source>
        <dbReference type="Proteomes" id="UP000008143"/>
    </source>
</evidence>
<dbReference type="AlphaFoldDB" id="A0A8J0SM41"/>